<keyword evidence="3" id="KW-1185">Reference proteome</keyword>
<feature type="domain" description="SnoaL-like" evidence="1">
    <location>
        <begin position="3"/>
        <end position="129"/>
    </location>
</feature>
<evidence type="ECO:0000313" key="3">
    <source>
        <dbReference type="Proteomes" id="UP000540412"/>
    </source>
</evidence>
<evidence type="ECO:0000313" key="2">
    <source>
        <dbReference type="EMBL" id="MBB5916225.1"/>
    </source>
</evidence>
<evidence type="ECO:0000259" key="1">
    <source>
        <dbReference type="Pfam" id="PF13577"/>
    </source>
</evidence>
<organism evidence="2 3">
    <name type="scientific">Nocardia transvalensis</name>
    <dbReference type="NCBI Taxonomy" id="37333"/>
    <lineage>
        <taxon>Bacteria</taxon>
        <taxon>Bacillati</taxon>
        <taxon>Actinomycetota</taxon>
        <taxon>Actinomycetes</taxon>
        <taxon>Mycobacteriales</taxon>
        <taxon>Nocardiaceae</taxon>
        <taxon>Nocardia</taxon>
    </lineage>
</organism>
<dbReference type="Gene3D" id="3.10.450.50">
    <property type="match status" value="1"/>
</dbReference>
<proteinExistence type="predicted"/>
<dbReference type="RefSeq" id="WP_040752307.1">
    <property type="nucleotide sequence ID" value="NZ_JACHIT010000002.1"/>
</dbReference>
<dbReference type="InterPro" id="IPR037401">
    <property type="entry name" value="SnoaL-like"/>
</dbReference>
<protein>
    <recommendedName>
        <fullName evidence="1">SnoaL-like domain-containing protein</fullName>
    </recommendedName>
</protein>
<accession>A0A7W9PHX9</accession>
<dbReference type="InterPro" id="IPR032710">
    <property type="entry name" value="NTF2-like_dom_sf"/>
</dbReference>
<dbReference type="SUPFAM" id="SSF54427">
    <property type="entry name" value="NTF2-like"/>
    <property type="match status" value="1"/>
</dbReference>
<dbReference type="AlphaFoldDB" id="A0A7W9PHX9"/>
<reference evidence="2 3" key="1">
    <citation type="submission" date="2020-08" db="EMBL/GenBank/DDBJ databases">
        <title>Sequencing the genomes of 1000 actinobacteria strains.</title>
        <authorList>
            <person name="Klenk H.-P."/>
        </authorList>
    </citation>
    <scope>NUCLEOTIDE SEQUENCE [LARGE SCALE GENOMIC DNA]</scope>
    <source>
        <strain evidence="2 3">DSM 43582</strain>
    </source>
</reference>
<sequence length="156" mass="17133">MTTAQQRADVIEAATRMFWYIDIRDWDAFPGVFADRVVLDYTAIWGDEPTTATPEEIRADWSALLGAFDATQHLLGNHLVRADGDRAELTAVFQAIHLLANRLGSPRWTLGGTYRIGLAHTAGRWLIDTVTMTPTWADGNKEVLTIAAAGSAFATT</sequence>
<dbReference type="Pfam" id="PF13577">
    <property type="entry name" value="SnoaL_4"/>
    <property type="match status" value="1"/>
</dbReference>
<name>A0A7W9PHX9_9NOCA</name>
<comment type="caution">
    <text evidence="2">The sequence shown here is derived from an EMBL/GenBank/DDBJ whole genome shotgun (WGS) entry which is preliminary data.</text>
</comment>
<dbReference type="Proteomes" id="UP000540412">
    <property type="component" value="Unassembled WGS sequence"/>
</dbReference>
<gene>
    <name evidence="2" type="ORF">BJY24_005137</name>
</gene>
<dbReference type="EMBL" id="JACHIT010000002">
    <property type="protein sequence ID" value="MBB5916225.1"/>
    <property type="molecule type" value="Genomic_DNA"/>
</dbReference>